<dbReference type="EMBL" id="AEDD01000003">
    <property type="protein sequence ID" value="EFM11695.1"/>
    <property type="molecule type" value="Genomic_DNA"/>
</dbReference>
<protein>
    <submittedName>
        <fullName evidence="1">Uncharacterized protein</fullName>
    </submittedName>
</protein>
<accession>E0I6M9</accession>
<sequence>MKSSETAQKGVKSTIEDRGFDALLLLLWRFRAEWA</sequence>
<dbReference type="Proteomes" id="UP000005387">
    <property type="component" value="Unassembled WGS sequence"/>
</dbReference>
<dbReference type="AlphaFoldDB" id="E0I6M9"/>
<keyword evidence="2" id="KW-1185">Reference proteome</keyword>
<evidence type="ECO:0000313" key="2">
    <source>
        <dbReference type="Proteomes" id="UP000005387"/>
    </source>
</evidence>
<name>E0I6M9_9BACL</name>
<gene>
    <name evidence="1" type="ORF">PaecuDRAFT_1301</name>
</gene>
<organism evidence="1 2">
    <name type="scientific">Paenibacillus curdlanolyticus YK9</name>
    <dbReference type="NCBI Taxonomy" id="717606"/>
    <lineage>
        <taxon>Bacteria</taxon>
        <taxon>Bacillati</taxon>
        <taxon>Bacillota</taxon>
        <taxon>Bacilli</taxon>
        <taxon>Bacillales</taxon>
        <taxon>Paenibacillaceae</taxon>
        <taxon>Paenibacillus</taxon>
    </lineage>
</organism>
<reference evidence="1 2" key="1">
    <citation type="submission" date="2010-07" db="EMBL/GenBank/DDBJ databases">
        <title>The draft genome of Paenibacillus curdlanolyticus YK9.</title>
        <authorList>
            <consortium name="US DOE Joint Genome Institute (JGI-PGF)"/>
            <person name="Lucas S."/>
            <person name="Copeland A."/>
            <person name="Lapidus A."/>
            <person name="Cheng J.-F."/>
            <person name="Bruce D."/>
            <person name="Goodwin L."/>
            <person name="Pitluck S."/>
            <person name="Land M.L."/>
            <person name="Hauser L."/>
            <person name="Chang Y.-J."/>
            <person name="Jeffries C."/>
            <person name="Anderson I.J."/>
            <person name="Johnson E."/>
            <person name="Loganathan U."/>
            <person name="Mulhopadhyay B."/>
            <person name="Kyrpides N."/>
            <person name="Woyke T.J."/>
        </authorList>
    </citation>
    <scope>NUCLEOTIDE SEQUENCE [LARGE SCALE GENOMIC DNA]</scope>
    <source>
        <strain evidence="1 2">YK9</strain>
    </source>
</reference>
<proteinExistence type="predicted"/>
<evidence type="ECO:0000313" key="1">
    <source>
        <dbReference type="EMBL" id="EFM11695.1"/>
    </source>
</evidence>